<feature type="region of interest" description="Disordered" evidence="7">
    <location>
        <begin position="104"/>
        <end position="131"/>
    </location>
</feature>
<keyword evidence="6" id="KW-0175">Coiled coil</keyword>
<evidence type="ECO:0000256" key="5">
    <source>
        <dbReference type="ARBA" id="ARBA00023242"/>
    </source>
</evidence>
<feature type="compositionally biased region" description="Low complexity" evidence="7">
    <location>
        <begin position="44"/>
        <end position="54"/>
    </location>
</feature>
<gene>
    <name evidence="8" type="ORF">MSPICULIGERA_LOCUS18897</name>
</gene>
<evidence type="ECO:0000256" key="6">
    <source>
        <dbReference type="SAM" id="Coils"/>
    </source>
</evidence>
<keyword evidence="2" id="KW-0479">Metal-binding</keyword>
<sequence length="908" mass="99843">MQPVGGTIEIWARLLNSRPSQLEVVEVQPGSDEGDQTATVGEDSPGAPSSAGSANLDVPDEEDDVDEPNSSPWQEGGVVLPQNFMELFSKNFLEANLKAAEMARDSRDSRAESVGNLSPMGMDGMSSPRRSPQLPVLPGAQVVAQLPHSQIFRPDDWSWHRNPAAAIRSGGTNKQTPVWKYFVYNKAENLSRCIVGNCTYHLKGPHTSTLACHLKKHPEEYREFQKLKAEYSRERCSGQLPPSPSSSASSATSSGGSAGNGAVKSKPKSKPQAPKNLSSIAEALSKQAAAALQASAATLGPQGLMNSLGLLHPLPNPGFSPFLMNPAAIPTSTAFPQPFFQQQTALNLATQNVAPQFNSKKWRKDEQKQKELESRLALMIAANHLHPEIIKDACFQQFLELAQPKFNLPEEPSNVESSIAAEYVRMTENIKNQLASARRITLVAETVPISREGEQEAILLVVSAVYLSPTNNLDYALLGIRHLENPDSKAIHWQVENLALERYNCPLKRVSRILLPDVGEESSLQENTIEPHFANVLNKLAEAIQTSTHLEDLRSAIHNLLVFVGHRPQFIQRVKGAGGKLPMFSPSEPFQTIIGKLSKLKNEISQAMEKEEDQMANLSEEHWSQIEELVALSDELVQRLSIRSGKIQTIDTVVPSLLQLRPFLELQSCPKLAEEIAELFDGLTGPILDSTHPHFDGSFLQATALNLQLARCLNEEQLDTAKESLIQTLQAKLSNEEPRRQKTPMNVDDLLAICERKQSGDAESSPALTPFSIANIGSPYDFLQALPKSNELKQRAMEVLVGHYWNEILPGEGAMTMFGMMEKFAGSHLPPLAYWSSKVSHAGLLAEYAITLLSTPALPLSPDRIFSQTGLQSPLPGINFSPINLPLQHARFERDVLLRFNKTTPNLQ</sequence>
<evidence type="ECO:0000256" key="4">
    <source>
        <dbReference type="ARBA" id="ARBA00022833"/>
    </source>
</evidence>
<dbReference type="PANTHER" id="PTHR46481:SF10">
    <property type="entry name" value="ZINC FINGER BED DOMAIN-CONTAINING PROTEIN 39"/>
    <property type="match status" value="1"/>
</dbReference>
<evidence type="ECO:0000256" key="7">
    <source>
        <dbReference type="SAM" id="MobiDB-lite"/>
    </source>
</evidence>
<comment type="subcellular location">
    <subcellularLocation>
        <location evidence="1">Nucleus</location>
    </subcellularLocation>
</comment>
<keyword evidence="5" id="KW-0539">Nucleus</keyword>
<dbReference type="GO" id="GO:0005634">
    <property type="term" value="C:nucleus"/>
    <property type="evidence" value="ECO:0007669"/>
    <property type="project" value="UniProtKB-SubCell"/>
</dbReference>
<organism evidence="8 9">
    <name type="scientific">Mesorhabditis spiculigera</name>
    <dbReference type="NCBI Taxonomy" id="96644"/>
    <lineage>
        <taxon>Eukaryota</taxon>
        <taxon>Metazoa</taxon>
        <taxon>Ecdysozoa</taxon>
        <taxon>Nematoda</taxon>
        <taxon>Chromadorea</taxon>
        <taxon>Rhabditida</taxon>
        <taxon>Rhabditina</taxon>
        <taxon>Rhabditomorpha</taxon>
        <taxon>Rhabditoidea</taxon>
        <taxon>Rhabditidae</taxon>
        <taxon>Mesorhabditinae</taxon>
        <taxon>Mesorhabditis</taxon>
    </lineage>
</organism>
<keyword evidence="9" id="KW-1185">Reference proteome</keyword>
<dbReference type="InterPro" id="IPR052035">
    <property type="entry name" value="ZnF_BED_domain_contain"/>
</dbReference>
<feature type="coiled-coil region" evidence="6">
    <location>
        <begin position="594"/>
        <end position="628"/>
    </location>
</feature>
<feature type="compositionally biased region" description="Low complexity" evidence="7">
    <location>
        <begin position="245"/>
        <end position="255"/>
    </location>
</feature>
<keyword evidence="3" id="KW-0863">Zinc-finger</keyword>
<dbReference type="PANTHER" id="PTHR46481">
    <property type="entry name" value="ZINC FINGER BED DOMAIN-CONTAINING PROTEIN 4"/>
    <property type="match status" value="1"/>
</dbReference>
<name>A0AA36D6I1_9BILA</name>
<feature type="non-terminal residue" evidence="8">
    <location>
        <position position="908"/>
    </location>
</feature>
<evidence type="ECO:0000313" key="8">
    <source>
        <dbReference type="EMBL" id="CAJ0580707.1"/>
    </source>
</evidence>
<evidence type="ECO:0000256" key="3">
    <source>
        <dbReference type="ARBA" id="ARBA00022771"/>
    </source>
</evidence>
<evidence type="ECO:0000256" key="1">
    <source>
        <dbReference type="ARBA" id="ARBA00004123"/>
    </source>
</evidence>
<reference evidence="8" key="1">
    <citation type="submission" date="2023-06" db="EMBL/GenBank/DDBJ databases">
        <authorList>
            <person name="Delattre M."/>
        </authorList>
    </citation>
    <scope>NUCLEOTIDE SEQUENCE</scope>
    <source>
        <strain evidence="8">AF72</strain>
    </source>
</reference>
<dbReference type="EMBL" id="CATQJA010002662">
    <property type="protein sequence ID" value="CAJ0580707.1"/>
    <property type="molecule type" value="Genomic_DNA"/>
</dbReference>
<proteinExistence type="predicted"/>
<evidence type="ECO:0000256" key="2">
    <source>
        <dbReference type="ARBA" id="ARBA00022723"/>
    </source>
</evidence>
<dbReference type="Proteomes" id="UP001177023">
    <property type="component" value="Unassembled WGS sequence"/>
</dbReference>
<dbReference type="AlphaFoldDB" id="A0AA36D6I1"/>
<evidence type="ECO:0000313" key="9">
    <source>
        <dbReference type="Proteomes" id="UP001177023"/>
    </source>
</evidence>
<feature type="region of interest" description="Disordered" evidence="7">
    <location>
        <begin position="24"/>
        <end position="76"/>
    </location>
</feature>
<feature type="compositionally biased region" description="Acidic residues" evidence="7">
    <location>
        <begin position="58"/>
        <end position="67"/>
    </location>
</feature>
<keyword evidence="4" id="KW-0862">Zinc</keyword>
<feature type="region of interest" description="Disordered" evidence="7">
    <location>
        <begin position="232"/>
        <end position="276"/>
    </location>
</feature>
<accession>A0AA36D6I1</accession>
<comment type="caution">
    <text evidence="8">The sequence shown here is derived from an EMBL/GenBank/DDBJ whole genome shotgun (WGS) entry which is preliminary data.</text>
</comment>
<protein>
    <submittedName>
        <fullName evidence="8">Uncharacterized protein</fullName>
    </submittedName>
</protein>
<dbReference type="GO" id="GO:0008270">
    <property type="term" value="F:zinc ion binding"/>
    <property type="evidence" value="ECO:0007669"/>
    <property type="project" value="UniProtKB-KW"/>
</dbReference>